<dbReference type="EMBL" id="KN714668">
    <property type="protein sequence ID" value="KUI53356.1"/>
    <property type="molecule type" value="Genomic_DNA"/>
</dbReference>
<dbReference type="AlphaFoldDB" id="A0A194UNY3"/>
<evidence type="ECO:0000259" key="2">
    <source>
        <dbReference type="Pfam" id="PF00248"/>
    </source>
</evidence>
<keyword evidence="4" id="KW-1185">Reference proteome</keyword>
<evidence type="ECO:0000313" key="4">
    <source>
        <dbReference type="Proteomes" id="UP000078576"/>
    </source>
</evidence>
<dbReference type="OrthoDB" id="2310150at2759"/>
<accession>A0A194UNY3</accession>
<dbReference type="Proteomes" id="UP000078576">
    <property type="component" value="Unassembled WGS sequence"/>
</dbReference>
<evidence type="ECO:0000313" key="3">
    <source>
        <dbReference type="EMBL" id="KUI53356.1"/>
    </source>
</evidence>
<organism evidence="3 4">
    <name type="scientific">Cytospora mali</name>
    <name type="common">Apple Valsa canker fungus</name>
    <name type="synonym">Valsa mali</name>
    <dbReference type="NCBI Taxonomy" id="578113"/>
    <lineage>
        <taxon>Eukaryota</taxon>
        <taxon>Fungi</taxon>
        <taxon>Dikarya</taxon>
        <taxon>Ascomycota</taxon>
        <taxon>Pezizomycotina</taxon>
        <taxon>Sordariomycetes</taxon>
        <taxon>Sordariomycetidae</taxon>
        <taxon>Diaporthales</taxon>
        <taxon>Cytosporaceae</taxon>
        <taxon>Cytospora</taxon>
    </lineage>
</organism>
<dbReference type="InterPro" id="IPR023210">
    <property type="entry name" value="NADP_OxRdtase_dom"/>
</dbReference>
<protein>
    <submittedName>
        <fullName evidence="3">Aflatoxin B1 aldehyde reductase member 2</fullName>
    </submittedName>
</protein>
<dbReference type="GO" id="GO:0016491">
    <property type="term" value="F:oxidoreductase activity"/>
    <property type="evidence" value="ECO:0007669"/>
    <property type="project" value="UniProtKB-KW"/>
</dbReference>
<sequence length="331" mass="36157">MQLSTLSWLPRILMSHLYCYTYQEWLCSCRSDVEYGQFLSNVIIPTPMCLPKEICSRPVVYAVKALSAGLCAEVQRTQEYIKALEGLETAKQWEGLAVDWPRVLSRAVAVAIWAEDYRVEDDFIGNLPVSIIRTSTEEGLSPLITFDPIAEDLRKRFVFEGKGEISAVETTEETGINFLMDLEQRKIAASSFDQIPHRDARTTILRTHGVSFLASHTLASGFITGKHIDADGNPTGRFAKSGYAAPEVAAAMKKFVAGCTAHGLPPVEVASRWVAYHPALGDGDSIVLGASKLAQIGDTVANIRKGPLPVPVVALADELWGAVEPIRGLIV</sequence>
<feature type="domain" description="NADP-dependent oxidoreductase" evidence="2">
    <location>
        <begin position="204"/>
        <end position="318"/>
    </location>
</feature>
<dbReference type="SUPFAM" id="SSF51430">
    <property type="entry name" value="NAD(P)-linked oxidoreductase"/>
    <property type="match status" value="1"/>
</dbReference>
<dbReference type="Gene3D" id="3.20.20.100">
    <property type="entry name" value="NADP-dependent oxidoreductase domain"/>
    <property type="match status" value="1"/>
</dbReference>
<dbReference type="Pfam" id="PF00248">
    <property type="entry name" value="Aldo_ket_red"/>
    <property type="match status" value="1"/>
</dbReference>
<keyword evidence="1" id="KW-0560">Oxidoreductase</keyword>
<evidence type="ECO:0000256" key="1">
    <source>
        <dbReference type="ARBA" id="ARBA00023002"/>
    </source>
</evidence>
<proteinExistence type="predicted"/>
<name>A0A194UNY3_CYTMA</name>
<gene>
    <name evidence="3" type="ORF">VP1G_00824</name>
</gene>
<reference evidence="4" key="1">
    <citation type="submission" date="2014-12" db="EMBL/GenBank/DDBJ databases">
        <title>Genome Sequence of Valsa Canker Pathogens Uncovers a Specific Adaption of Colonization on Woody Bark.</title>
        <authorList>
            <person name="Yin Z."/>
            <person name="Liu H."/>
            <person name="Gao X."/>
            <person name="Li Z."/>
            <person name="Song N."/>
            <person name="Ke X."/>
            <person name="Dai Q."/>
            <person name="Wu Y."/>
            <person name="Sun Y."/>
            <person name="Xu J.-R."/>
            <person name="Kang Z.K."/>
            <person name="Wang L."/>
            <person name="Huang L."/>
        </authorList>
    </citation>
    <scope>NUCLEOTIDE SEQUENCE [LARGE SCALE GENOMIC DNA]</scope>
    <source>
        <strain evidence="4">SXYL134</strain>
    </source>
</reference>
<dbReference type="InterPro" id="IPR036812">
    <property type="entry name" value="NAD(P)_OxRdtase_dom_sf"/>
</dbReference>